<dbReference type="PROSITE" id="PS51721">
    <property type="entry name" value="G_CP"/>
    <property type="match status" value="1"/>
</dbReference>
<comment type="subcellular location">
    <subcellularLocation>
        <location evidence="10">Cytoplasm</location>
    </subcellularLocation>
</comment>
<comment type="cofactor">
    <cofactor evidence="10">
        <name>Zn(2+)</name>
        <dbReference type="ChEBI" id="CHEBI:29105"/>
    </cofactor>
    <text evidence="10">Binds 1 zinc ion per subunit.</text>
</comment>
<keyword evidence="14" id="KW-1185">Reference proteome</keyword>
<dbReference type="PATRIC" id="fig|880071.3.peg.237"/>
<dbReference type="HOGENOM" id="CLU_033617_2_0_10"/>
<dbReference type="eggNOG" id="COG1162">
    <property type="taxonomic scope" value="Bacteria"/>
</dbReference>
<dbReference type="GO" id="GO:0042274">
    <property type="term" value="P:ribosomal small subunit biogenesis"/>
    <property type="evidence" value="ECO:0007669"/>
    <property type="project" value="UniProtKB-UniRule"/>
</dbReference>
<dbReference type="AlphaFoldDB" id="I4AFK2"/>
<keyword evidence="3 10" id="KW-0479">Metal-binding</keyword>
<dbReference type="EMBL" id="CP003345">
    <property type="protein sequence ID" value="AFM02737.1"/>
    <property type="molecule type" value="Genomic_DNA"/>
</dbReference>
<feature type="binding site" evidence="10">
    <location>
        <position position="271"/>
    </location>
    <ligand>
        <name>Zn(2+)</name>
        <dbReference type="ChEBI" id="CHEBI:29105"/>
    </ligand>
</feature>
<dbReference type="Gene3D" id="3.40.50.300">
    <property type="entry name" value="P-loop containing nucleotide triphosphate hydrolases"/>
    <property type="match status" value="1"/>
</dbReference>
<dbReference type="PANTHER" id="PTHR32120">
    <property type="entry name" value="SMALL RIBOSOMAL SUBUNIT BIOGENESIS GTPASE RSGA"/>
    <property type="match status" value="1"/>
</dbReference>
<dbReference type="PROSITE" id="PS50936">
    <property type="entry name" value="ENGC_GTPASE"/>
    <property type="match status" value="1"/>
</dbReference>
<feature type="domain" description="CP-type G" evidence="12">
    <location>
        <begin position="78"/>
        <end position="240"/>
    </location>
</feature>
<feature type="domain" description="EngC GTPase" evidence="11">
    <location>
        <begin position="88"/>
        <end position="238"/>
    </location>
</feature>
<dbReference type="Pfam" id="PF03193">
    <property type="entry name" value="RsgA_GTPase"/>
    <property type="match status" value="1"/>
</dbReference>
<evidence type="ECO:0000256" key="10">
    <source>
        <dbReference type="HAMAP-Rule" id="MF_01820"/>
    </source>
</evidence>
<name>I4AFK2_BERLS</name>
<dbReference type="SUPFAM" id="SSF50249">
    <property type="entry name" value="Nucleic acid-binding proteins"/>
    <property type="match status" value="1"/>
</dbReference>
<evidence type="ECO:0000256" key="6">
    <source>
        <dbReference type="ARBA" id="ARBA00022801"/>
    </source>
</evidence>
<dbReference type="Pfam" id="PF16745">
    <property type="entry name" value="RsgA_N"/>
    <property type="match status" value="1"/>
</dbReference>
<feature type="binding site" evidence="10">
    <location>
        <begin position="182"/>
        <end position="190"/>
    </location>
    <ligand>
        <name>GTP</name>
        <dbReference type="ChEBI" id="CHEBI:37565"/>
    </ligand>
</feature>
<keyword evidence="4 10" id="KW-0699">rRNA-binding</keyword>
<evidence type="ECO:0000256" key="9">
    <source>
        <dbReference type="ARBA" id="ARBA00023134"/>
    </source>
</evidence>
<evidence type="ECO:0000256" key="8">
    <source>
        <dbReference type="ARBA" id="ARBA00022884"/>
    </source>
</evidence>
<gene>
    <name evidence="10" type="primary">rsgA</name>
    <name evidence="13" type="ordered locus">Fleli_0248</name>
</gene>
<dbReference type="InterPro" id="IPR012340">
    <property type="entry name" value="NA-bd_OB-fold"/>
</dbReference>
<dbReference type="Proteomes" id="UP000006054">
    <property type="component" value="Chromosome"/>
</dbReference>
<evidence type="ECO:0000259" key="12">
    <source>
        <dbReference type="PROSITE" id="PS51721"/>
    </source>
</evidence>
<feature type="binding site" evidence="10">
    <location>
        <begin position="128"/>
        <end position="131"/>
    </location>
    <ligand>
        <name>GTP</name>
        <dbReference type="ChEBI" id="CHEBI:37565"/>
    </ligand>
</feature>
<comment type="function">
    <text evidence="10">One of several proteins that assist in the late maturation steps of the functional core of the 30S ribosomal subunit. Helps release RbfA from mature subunits. May play a role in the assembly of ribosomal proteins into the subunit. Circularly permuted GTPase that catalyzes slow GTP hydrolysis, GTPase activity is stimulated by the 30S ribosomal subunit.</text>
</comment>
<proteinExistence type="inferred from homology"/>
<dbReference type="GO" id="GO:0003924">
    <property type="term" value="F:GTPase activity"/>
    <property type="evidence" value="ECO:0007669"/>
    <property type="project" value="UniProtKB-UniRule"/>
</dbReference>
<dbReference type="NCBIfam" id="TIGR00157">
    <property type="entry name" value="ribosome small subunit-dependent GTPase A"/>
    <property type="match status" value="1"/>
</dbReference>
<organism evidence="13 14">
    <name type="scientific">Bernardetia litoralis (strain ATCC 23117 / DSM 6794 / NBRC 15988 / NCIMB 1366 / Fx l1 / Sio-4)</name>
    <name type="common">Flexibacter litoralis</name>
    <dbReference type="NCBI Taxonomy" id="880071"/>
    <lineage>
        <taxon>Bacteria</taxon>
        <taxon>Pseudomonadati</taxon>
        <taxon>Bacteroidota</taxon>
        <taxon>Cytophagia</taxon>
        <taxon>Cytophagales</taxon>
        <taxon>Bernardetiaceae</taxon>
        <taxon>Bernardetia</taxon>
    </lineage>
</organism>
<dbReference type="InterPro" id="IPR030378">
    <property type="entry name" value="G_CP_dom"/>
</dbReference>
<feature type="binding site" evidence="10">
    <location>
        <position position="269"/>
    </location>
    <ligand>
        <name>Zn(2+)</name>
        <dbReference type="ChEBI" id="CHEBI:29105"/>
    </ligand>
</feature>
<evidence type="ECO:0000256" key="4">
    <source>
        <dbReference type="ARBA" id="ARBA00022730"/>
    </source>
</evidence>
<evidence type="ECO:0000256" key="3">
    <source>
        <dbReference type="ARBA" id="ARBA00022723"/>
    </source>
</evidence>
<dbReference type="OrthoDB" id="9809485at2"/>
<evidence type="ECO:0000313" key="13">
    <source>
        <dbReference type="EMBL" id="AFM02737.1"/>
    </source>
</evidence>
<feature type="binding site" evidence="10">
    <location>
        <position position="277"/>
    </location>
    <ligand>
        <name>Zn(2+)</name>
        <dbReference type="ChEBI" id="CHEBI:29105"/>
    </ligand>
</feature>
<dbReference type="InterPro" id="IPR004881">
    <property type="entry name" value="Ribosome_biogen_GTPase_RsgA"/>
</dbReference>
<dbReference type="RefSeq" id="WP_014796202.1">
    <property type="nucleotide sequence ID" value="NC_018018.1"/>
</dbReference>
<sequence length="307" mass="34996">MKGLILRSTGLWYDVLADDNHRYKGRLRGRLRLNNDRVTNPIAVGDKVEIVLEDKDENTVLIEKIDKRTNYINRQSPKKDGFAHTIAANIDQAIVVVTLAMPRTSAGFIDRFLVAAEAFRIPGVLIFNKIDLLSEQELFVQSKMMERYEQIGYKCMAISATEDEDIMKVENILRDKVSLVSGHSGVGKSTLLNRLSPEITQSVQEVSDYTEKGLHTTTFAEMFEIFENTFVIDTPGIKELGLMNMEKAEISHYFPEMRELLNQCKYDNCLHLREPQCAVIAAVESGEIAKSRYNSYLSMMDNDDNRR</sequence>
<keyword evidence="1 10" id="KW-0963">Cytoplasm</keyword>
<comment type="subunit">
    <text evidence="10">Monomer. Associates with 30S ribosomal subunit, binds 16S rRNA.</text>
</comment>
<dbReference type="CDD" id="cd01854">
    <property type="entry name" value="YjeQ_EngC"/>
    <property type="match status" value="1"/>
</dbReference>
<keyword evidence="7 10" id="KW-0862">Zinc</keyword>
<dbReference type="HAMAP" id="MF_01820">
    <property type="entry name" value="GTPase_RsgA"/>
    <property type="match status" value="1"/>
</dbReference>
<keyword evidence="2 10" id="KW-0690">Ribosome biogenesis</keyword>
<dbReference type="Gene3D" id="2.40.50.140">
    <property type="entry name" value="Nucleic acid-binding proteins"/>
    <property type="match status" value="1"/>
</dbReference>
<keyword evidence="6 10" id="KW-0378">Hydrolase</keyword>
<reference evidence="14" key="1">
    <citation type="submission" date="2012-06" db="EMBL/GenBank/DDBJ databases">
        <title>The complete genome of Flexibacter litoralis DSM 6794.</title>
        <authorList>
            <person name="Lucas S."/>
            <person name="Copeland A."/>
            <person name="Lapidus A."/>
            <person name="Glavina del Rio T."/>
            <person name="Dalin E."/>
            <person name="Tice H."/>
            <person name="Bruce D."/>
            <person name="Goodwin L."/>
            <person name="Pitluck S."/>
            <person name="Peters L."/>
            <person name="Ovchinnikova G."/>
            <person name="Lu M."/>
            <person name="Kyrpides N."/>
            <person name="Mavromatis K."/>
            <person name="Ivanova N."/>
            <person name="Brettin T."/>
            <person name="Detter J.C."/>
            <person name="Han C."/>
            <person name="Larimer F."/>
            <person name="Land M."/>
            <person name="Hauser L."/>
            <person name="Markowitz V."/>
            <person name="Cheng J.-F."/>
            <person name="Hugenholtz P."/>
            <person name="Woyke T."/>
            <person name="Wu D."/>
            <person name="Spring S."/>
            <person name="Lang E."/>
            <person name="Kopitz M."/>
            <person name="Brambilla E."/>
            <person name="Klenk H.-P."/>
            <person name="Eisen J.A."/>
        </authorList>
    </citation>
    <scope>NUCLEOTIDE SEQUENCE [LARGE SCALE GENOMIC DNA]</scope>
    <source>
        <strain evidence="14">ATCC 23117 / DSM 6794 / NBRC 15988 / NCIMB 1366 / Sio-4</strain>
    </source>
</reference>
<dbReference type="Gene3D" id="1.10.40.50">
    <property type="entry name" value="Probable gtpase engc, domain 3"/>
    <property type="match status" value="1"/>
</dbReference>
<evidence type="ECO:0000256" key="2">
    <source>
        <dbReference type="ARBA" id="ARBA00022517"/>
    </source>
</evidence>
<dbReference type="GO" id="GO:0019843">
    <property type="term" value="F:rRNA binding"/>
    <property type="evidence" value="ECO:0007669"/>
    <property type="project" value="UniProtKB-KW"/>
</dbReference>
<dbReference type="STRING" id="880071.Fleli_0248"/>
<accession>I4AFK2</accession>
<keyword evidence="8 10" id="KW-0694">RNA-binding</keyword>
<dbReference type="EC" id="3.6.1.-" evidence="10"/>
<keyword evidence="9 10" id="KW-0342">GTP-binding</keyword>
<feature type="binding site" evidence="10">
    <location>
        <position position="264"/>
    </location>
    <ligand>
        <name>Zn(2+)</name>
        <dbReference type="ChEBI" id="CHEBI:29105"/>
    </ligand>
</feature>
<evidence type="ECO:0000256" key="5">
    <source>
        <dbReference type="ARBA" id="ARBA00022741"/>
    </source>
</evidence>
<evidence type="ECO:0000313" key="14">
    <source>
        <dbReference type="Proteomes" id="UP000006054"/>
    </source>
</evidence>
<evidence type="ECO:0000256" key="7">
    <source>
        <dbReference type="ARBA" id="ARBA00022833"/>
    </source>
</evidence>
<dbReference type="PANTHER" id="PTHR32120:SF11">
    <property type="entry name" value="SMALL RIBOSOMAL SUBUNIT BIOGENESIS GTPASE RSGA 1, MITOCHONDRIAL-RELATED"/>
    <property type="match status" value="1"/>
</dbReference>
<dbReference type="SUPFAM" id="SSF52540">
    <property type="entry name" value="P-loop containing nucleoside triphosphate hydrolases"/>
    <property type="match status" value="1"/>
</dbReference>
<dbReference type="InterPro" id="IPR010914">
    <property type="entry name" value="RsgA_GTPase_dom"/>
</dbReference>
<protein>
    <recommendedName>
        <fullName evidence="10">Small ribosomal subunit biogenesis GTPase RsgA</fullName>
        <ecNumber evidence="10">3.6.1.-</ecNumber>
    </recommendedName>
</protein>
<dbReference type="InterPro" id="IPR027417">
    <property type="entry name" value="P-loop_NTPase"/>
</dbReference>
<dbReference type="InterPro" id="IPR031944">
    <property type="entry name" value="RsgA_N"/>
</dbReference>
<dbReference type="GO" id="GO:0046872">
    <property type="term" value="F:metal ion binding"/>
    <property type="evidence" value="ECO:0007669"/>
    <property type="project" value="UniProtKB-KW"/>
</dbReference>
<dbReference type="GO" id="GO:0005737">
    <property type="term" value="C:cytoplasm"/>
    <property type="evidence" value="ECO:0007669"/>
    <property type="project" value="UniProtKB-SubCell"/>
</dbReference>
<evidence type="ECO:0000256" key="1">
    <source>
        <dbReference type="ARBA" id="ARBA00022490"/>
    </source>
</evidence>
<dbReference type="GO" id="GO:0005525">
    <property type="term" value="F:GTP binding"/>
    <property type="evidence" value="ECO:0007669"/>
    <property type="project" value="UniProtKB-UniRule"/>
</dbReference>
<comment type="similarity">
    <text evidence="10">Belongs to the TRAFAC class YlqF/YawG GTPase family. RsgA subfamily.</text>
</comment>
<keyword evidence="5 10" id="KW-0547">Nucleotide-binding</keyword>
<dbReference type="KEGG" id="fli:Fleli_0248"/>
<evidence type="ECO:0000259" key="11">
    <source>
        <dbReference type="PROSITE" id="PS50936"/>
    </source>
</evidence>